<dbReference type="GO" id="GO:0004477">
    <property type="term" value="F:methenyltetrahydrofolate cyclohydrolase activity"/>
    <property type="evidence" value="ECO:0007669"/>
    <property type="project" value="UniProtKB-UniRule"/>
</dbReference>
<dbReference type="RefSeq" id="WP_040288676.1">
    <property type="nucleotide sequence ID" value="NZ_BSRA01000010.1"/>
</dbReference>
<keyword evidence="7 12" id="KW-0521">NADP</keyword>
<evidence type="ECO:0000256" key="7">
    <source>
        <dbReference type="ARBA" id="ARBA00022857"/>
    </source>
</evidence>
<dbReference type="GO" id="GO:0004488">
    <property type="term" value="F:methylenetetrahydrofolate dehydrogenase (NADP+) activity"/>
    <property type="evidence" value="ECO:0007669"/>
    <property type="project" value="UniProtKB-UniRule"/>
</dbReference>
<feature type="binding site" evidence="12">
    <location>
        <position position="230"/>
    </location>
    <ligand>
        <name>NADP(+)</name>
        <dbReference type="ChEBI" id="CHEBI:58349"/>
    </ligand>
</feature>
<keyword evidence="3 12" id="KW-0554">One-carbon metabolism</keyword>
<dbReference type="GO" id="GO:0005829">
    <property type="term" value="C:cytosol"/>
    <property type="evidence" value="ECO:0007669"/>
    <property type="project" value="TreeGrafter"/>
</dbReference>
<accession>A0A1H2VUI4</accession>
<dbReference type="InterPro" id="IPR046346">
    <property type="entry name" value="Aminoacid_DH-like_N_sf"/>
</dbReference>
<evidence type="ECO:0000259" key="13">
    <source>
        <dbReference type="Pfam" id="PF00763"/>
    </source>
</evidence>
<evidence type="ECO:0000313" key="16">
    <source>
        <dbReference type="EMBL" id="SDW72018.1"/>
    </source>
</evidence>
<dbReference type="GO" id="GO:0006164">
    <property type="term" value="P:purine nucleotide biosynthetic process"/>
    <property type="evidence" value="ECO:0007669"/>
    <property type="project" value="UniProtKB-KW"/>
</dbReference>
<dbReference type="PANTHER" id="PTHR48099:SF5">
    <property type="entry name" value="C-1-TETRAHYDROFOLATE SYNTHASE, CYTOPLASMIC"/>
    <property type="match status" value="1"/>
</dbReference>
<evidence type="ECO:0000259" key="14">
    <source>
        <dbReference type="Pfam" id="PF02882"/>
    </source>
</evidence>
<evidence type="ECO:0000256" key="9">
    <source>
        <dbReference type="ARBA" id="ARBA00023102"/>
    </source>
</evidence>
<dbReference type="Pfam" id="PF00763">
    <property type="entry name" value="THF_DHG_CYH"/>
    <property type="match status" value="1"/>
</dbReference>
<evidence type="ECO:0000313" key="17">
    <source>
        <dbReference type="Proteomes" id="UP000182589"/>
    </source>
</evidence>
<evidence type="ECO:0000256" key="1">
    <source>
        <dbReference type="ARBA" id="ARBA00004777"/>
    </source>
</evidence>
<dbReference type="Gene3D" id="3.40.50.10860">
    <property type="entry name" value="Leucine Dehydrogenase, chain A, domain 1"/>
    <property type="match status" value="1"/>
</dbReference>
<dbReference type="InterPro" id="IPR036291">
    <property type="entry name" value="NAD(P)-bd_dom_sf"/>
</dbReference>
<feature type="domain" description="Tetrahydrofolate dehydrogenase/cyclohydrolase NAD(P)-binding" evidence="14">
    <location>
        <begin position="138"/>
        <end position="278"/>
    </location>
</feature>
<dbReference type="PANTHER" id="PTHR48099">
    <property type="entry name" value="C-1-TETRAHYDROFOLATE SYNTHASE, CYTOPLASMIC-RELATED"/>
    <property type="match status" value="1"/>
</dbReference>
<dbReference type="Gene3D" id="3.40.50.720">
    <property type="entry name" value="NAD(P)-binding Rossmann-like Domain"/>
    <property type="match status" value="1"/>
</dbReference>
<dbReference type="EMBL" id="FNOJ01000012">
    <property type="protein sequence ID" value="SDW72018.1"/>
    <property type="molecule type" value="Genomic_DNA"/>
</dbReference>
<comment type="catalytic activity">
    <reaction evidence="12">
        <text>(6R)-5,10-methylene-5,6,7,8-tetrahydrofolate + NADP(+) = (6R)-5,10-methenyltetrahydrofolate + NADPH</text>
        <dbReference type="Rhea" id="RHEA:22812"/>
        <dbReference type="ChEBI" id="CHEBI:15636"/>
        <dbReference type="ChEBI" id="CHEBI:57455"/>
        <dbReference type="ChEBI" id="CHEBI:57783"/>
        <dbReference type="ChEBI" id="CHEBI:58349"/>
        <dbReference type="EC" id="1.5.1.5"/>
    </reaction>
</comment>
<dbReference type="UniPathway" id="UPA00193"/>
<keyword evidence="6 12" id="KW-0378">Hydrolase</keyword>
<dbReference type="Proteomes" id="UP001157137">
    <property type="component" value="Unassembled WGS sequence"/>
</dbReference>
<comment type="pathway">
    <text evidence="1 12">One-carbon metabolism; tetrahydrofolate interconversion.</text>
</comment>
<reference evidence="17" key="2">
    <citation type="submission" date="2016-10" db="EMBL/GenBank/DDBJ databases">
        <authorList>
            <person name="Varghese N."/>
        </authorList>
    </citation>
    <scope>NUCLEOTIDE SEQUENCE [LARGE SCALE GENOMIC DNA]</scope>
    <source>
        <strain evidence="17">DSM 12489</strain>
    </source>
</reference>
<evidence type="ECO:0000256" key="3">
    <source>
        <dbReference type="ARBA" id="ARBA00022563"/>
    </source>
</evidence>
<evidence type="ECO:0000256" key="10">
    <source>
        <dbReference type="ARBA" id="ARBA00023167"/>
    </source>
</evidence>
<dbReference type="Proteomes" id="UP000182589">
    <property type="component" value="Unassembled WGS sequence"/>
</dbReference>
<dbReference type="GO" id="GO:0035999">
    <property type="term" value="P:tetrahydrofolate interconversion"/>
    <property type="evidence" value="ECO:0007669"/>
    <property type="project" value="UniProtKB-UniRule"/>
</dbReference>
<feature type="binding site" evidence="12">
    <location>
        <begin position="164"/>
        <end position="166"/>
    </location>
    <ligand>
        <name>NADP(+)</name>
        <dbReference type="ChEBI" id="CHEBI:58349"/>
    </ligand>
</feature>
<keyword evidence="5 12" id="KW-0658">Purine biosynthesis</keyword>
<keyword evidence="10 12" id="KW-0486">Methionine biosynthesis</keyword>
<evidence type="ECO:0000256" key="6">
    <source>
        <dbReference type="ARBA" id="ARBA00022801"/>
    </source>
</evidence>
<dbReference type="GO" id="GO:0009086">
    <property type="term" value="P:methionine biosynthetic process"/>
    <property type="evidence" value="ECO:0007669"/>
    <property type="project" value="UniProtKB-KW"/>
</dbReference>
<comment type="similarity">
    <text evidence="12">Belongs to the tetrahydrofolate dehydrogenase/cyclohydrolase family.</text>
</comment>
<dbReference type="EC" id="3.5.4.9" evidence="12"/>
<comment type="subunit">
    <text evidence="2 12">Homodimer.</text>
</comment>
<dbReference type="SUPFAM" id="SSF51735">
    <property type="entry name" value="NAD(P)-binding Rossmann-fold domains"/>
    <property type="match status" value="1"/>
</dbReference>
<dbReference type="PRINTS" id="PR00085">
    <property type="entry name" value="THFDHDRGNASE"/>
</dbReference>
<dbReference type="STRING" id="89784.SAMN04489725_11231"/>
<dbReference type="FunFam" id="3.40.50.10860:FF:000005">
    <property type="entry name" value="C-1-tetrahydrofolate synthase, cytoplasmic, putative"/>
    <property type="match status" value="1"/>
</dbReference>
<reference evidence="15" key="3">
    <citation type="submission" date="2023-02" db="EMBL/GenBank/DDBJ databases">
        <title>Proposal of a novel subspecies: Alicyclobacillus hesperidum subspecies aegle.</title>
        <authorList>
            <person name="Goto K."/>
            <person name="Fujii T."/>
            <person name="Yasui K."/>
            <person name="Mochida K."/>
            <person name="Kato-Tanaka Y."/>
            <person name="Morohoshi S."/>
            <person name="An S.Y."/>
            <person name="Kasai H."/>
            <person name="Yokota A."/>
        </authorList>
    </citation>
    <scope>NUCLEOTIDE SEQUENCE</scope>
    <source>
        <strain evidence="15">DSM 12766</strain>
    </source>
</reference>
<dbReference type="InterPro" id="IPR020630">
    <property type="entry name" value="THF_DH/CycHdrlase_cat_dom"/>
</dbReference>
<evidence type="ECO:0000256" key="2">
    <source>
        <dbReference type="ARBA" id="ARBA00011738"/>
    </source>
</evidence>
<evidence type="ECO:0000256" key="8">
    <source>
        <dbReference type="ARBA" id="ARBA00023002"/>
    </source>
</evidence>
<keyword evidence="17" id="KW-1185">Reference proteome</keyword>
<evidence type="ECO:0000256" key="11">
    <source>
        <dbReference type="ARBA" id="ARBA00023268"/>
    </source>
</evidence>
<evidence type="ECO:0000256" key="4">
    <source>
        <dbReference type="ARBA" id="ARBA00022605"/>
    </source>
</evidence>
<dbReference type="EC" id="1.5.1.5" evidence="12"/>
<dbReference type="Pfam" id="PF02882">
    <property type="entry name" value="THF_DHG_CYH_C"/>
    <property type="match status" value="1"/>
</dbReference>
<dbReference type="EMBL" id="BSRA01000010">
    <property type="protein sequence ID" value="GLV14270.1"/>
    <property type="molecule type" value="Genomic_DNA"/>
</dbReference>
<feature type="domain" description="Tetrahydrofolate dehydrogenase/cyclohydrolase catalytic" evidence="13">
    <location>
        <begin position="6"/>
        <end position="119"/>
    </location>
</feature>
<keyword evidence="11 12" id="KW-0511">Multifunctional enzyme</keyword>
<dbReference type="InterPro" id="IPR020631">
    <property type="entry name" value="THF_DH/CycHdrlase_NAD-bd_dom"/>
</dbReference>
<organism evidence="16 17">
    <name type="scientific">Alicyclobacillus hesperidum</name>
    <dbReference type="NCBI Taxonomy" id="89784"/>
    <lineage>
        <taxon>Bacteria</taxon>
        <taxon>Bacillati</taxon>
        <taxon>Bacillota</taxon>
        <taxon>Bacilli</taxon>
        <taxon>Bacillales</taxon>
        <taxon>Alicyclobacillaceae</taxon>
        <taxon>Alicyclobacillus</taxon>
    </lineage>
</organism>
<comment type="catalytic activity">
    <reaction evidence="12">
        <text>(6R)-5,10-methenyltetrahydrofolate + H2O = (6R)-10-formyltetrahydrofolate + H(+)</text>
        <dbReference type="Rhea" id="RHEA:23700"/>
        <dbReference type="ChEBI" id="CHEBI:15377"/>
        <dbReference type="ChEBI" id="CHEBI:15378"/>
        <dbReference type="ChEBI" id="CHEBI:57455"/>
        <dbReference type="ChEBI" id="CHEBI:195366"/>
        <dbReference type="EC" id="3.5.4.9"/>
    </reaction>
</comment>
<reference evidence="16" key="1">
    <citation type="submission" date="2016-10" db="EMBL/GenBank/DDBJ databases">
        <authorList>
            <person name="de Groot N.N."/>
        </authorList>
    </citation>
    <scope>NUCLEOTIDE SEQUENCE [LARGE SCALE GENOMIC DNA]</scope>
    <source>
        <strain evidence="16">DSM 12489</strain>
    </source>
</reference>
<protein>
    <recommendedName>
        <fullName evidence="12">Bifunctional protein FolD</fullName>
    </recommendedName>
    <domain>
        <recommendedName>
            <fullName evidence="12">Methylenetetrahydrofolate dehydrogenase</fullName>
            <ecNumber evidence="12">1.5.1.5</ecNumber>
        </recommendedName>
    </domain>
    <domain>
        <recommendedName>
            <fullName evidence="12">Methenyltetrahydrofolate cyclohydrolase</fullName>
            <ecNumber evidence="12">3.5.4.9</ecNumber>
        </recommendedName>
    </domain>
</protein>
<evidence type="ECO:0000313" key="15">
    <source>
        <dbReference type="EMBL" id="GLV14270.1"/>
    </source>
</evidence>
<evidence type="ECO:0000256" key="12">
    <source>
        <dbReference type="HAMAP-Rule" id="MF_01576"/>
    </source>
</evidence>
<keyword evidence="9 12" id="KW-0368">Histidine biosynthesis</keyword>
<dbReference type="HAMAP" id="MF_01576">
    <property type="entry name" value="THF_DHG_CYH"/>
    <property type="match status" value="1"/>
</dbReference>
<dbReference type="InterPro" id="IPR000672">
    <property type="entry name" value="THF_DH/CycHdrlase"/>
</dbReference>
<proteinExistence type="inferred from homology"/>
<keyword evidence="4 12" id="KW-0028">Amino-acid biosynthesis</keyword>
<dbReference type="SUPFAM" id="SSF53223">
    <property type="entry name" value="Aminoacid dehydrogenase-like, N-terminal domain"/>
    <property type="match status" value="1"/>
</dbReference>
<keyword evidence="8 12" id="KW-0560">Oxidoreductase</keyword>
<sequence>MAEQLLGRPVALALSEDVAAEAATWQARGIQPKLVTLLVGDDPASSVYAAQKRRTAERLGVEFEIVRLPQACDTHELIRRIEALNADPLVHGIMIEMPLPRGVDVQRVVSAIDALKDVDGLSPCHSIAKPTPEAALYPATPLACIRLLKHYGYKLQGADVTLVGCGQTVGLPLLHLLIAEGATVAACHEFTRDVKSHLQNSEIAIVAVGKGGLLHGEMVHEGLTVVDVGISQGEDGEVQGDLAPEAAPLTKAYTPTPGGVGAVTTVQIFANLMHGMKLQHDAGML</sequence>
<evidence type="ECO:0000256" key="5">
    <source>
        <dbReference type="ARBA" id="ARBA00022755"/>
    </source>
</evidence>
<gene>
    <name evidence="12" type="primary">folD</name>
    <name evidence="15" type="ORF">Heshes_19540</name>
    <name evidence="16" type="ORF">SAMN04489725_11231</name>
</gene>
<comment type="caution">
    <text evidence="12">Lacks conserved residue(s) required for the propagation of feature annotation.</text>
</comment>
<dbReference type="AlphaFoldDB" id="A0A1H2VUI4"/>
<name>A0A1H2VUI4_9BACL</name>
<dbReference type="GO" id="GO:0000105">
    <property type="term" value="P:L-histidine biosynthetic process"/>
    <property type="evidence" value="ECO:0007669"/>
    <property type="project" value="UniProtKB-KW"/>
</dbReference>
<comment type="function">
    <text evidence="12">Catalyzes the oxidation of 5,10-methylenetetrahydrofolate to 5,10-methenyltetrahydrofolate and then the hydrolysis of 5,10-methenyltetrahydrofolate to 10-formyltetrahydrofolate.</text>
</comment>